<dbReference type="Pfam" id="PF09361">
    <property type="entry name" value="Phasin_2"/>
    <property type="match status" value="1"/>
</dbReference>
<dbReference type="AlphaFoldDB" id="A0A6I4SUZ5"/>
<feature type="compositionally biased region" description="Low complexity" evidence="1">
    <location>
        <begin position="14"/>
        <end position="73"/>
    </location>
</feature>
<evidence type="ECO:0000313" key="4">
    <source>
        <dbReference type="Proteomes" id="UP000433652"/>
    </source>
</evidence>
<reference evidence="3 4" key="1">
    <citation type="submission" date="2019-12" db="EMBL/GenBank/DDBJ databases">
        <title>Genomic-based taxomic classification of the family Erythrobacteraceae.</title>
        <authorList>
            <person name="Xu L."/>
        </authorList>
    </citation>
    <scope>NUCLEOTIDE SEQUENCE [LARGE SCALE GENOMIC DNA]</scope>
    <source>
        <strain evidence="3 4">MCCC 1K01500</strain>
    </source>
</reference>
<feature type="region of interest" description="Disordered" evidence="1">
    <location>
        <begin position="1"/>
        <end position="127"/>
    </location>
</feature>
<name>A0A6I4SUZ5_9SPHN</name>
<comment type="caution">
    <text evidence="3">The sequence shown here is derived from an EMBL/GenBank/DDBJ whole genome shotgun (WGS) entry which is preliminary data.</text>
</comment>
<feature type="compositionally biased region" description="Basic and acidic residues" evidence="1">
    <location>
        <begin position="1"/>
        <end position="13"/>
    </location>
</feature>
<evidence type="ECO:0000256" key="1">
    <source>
        <dbReference type="SAM" id="MobiDB-lite"/>
    </source>
</evidence>
<feature type="compositionally biased region" description="Low complexity" evidence="1">
    <location>
        <begin position="107"/>
        <end position="127"/>
    </location>
</feature>
<feature type="compositionally biased region" description="Basic residues" evidence="1">
    <location>
        <begin position="74"/>
        <end position="99"/>
    </location>
</feature>
<organism evidence="3 4">
    <name type="scientific">Croceibacterium salegens</name>
    <dbReference type="NCBI Taxonomy" id="1737568"/>
    <lineage>
        <taxon>Bacteria</taxon>
        <taxon>Pseudomonadati</taxon>
        <taxon>Pseudomonadota</taxon>
        <taxon>Alphaproteobacteria</taxon>
        <taxon>Sphingomonadales</taxon>
        <taxon>Erythrobacteraceae</taxon>
        <taxon>Croceibacterium</taxon>
    </lineage>
</organism>
<dbReference type="Proteomes" id="UP000433652">
    <property type="component" value="Unassembled WGS sequence"/>
</dbReference>
<keyword evidence="4" id="KW-1185">Reference proteome</keyword>
<sequence length="283" mass="29456">MAESPDKAAESAEKAYAAAAEKAKPVASETPKPVAAPVTDAPAPASEPAAAESAPEPAKAEPVPAKKPVVAKVAPKKAVVKKKAAPKKVPAKIVKKPAARNKPVAGKKPVFAKQAAPAAKPAAIKPEPTITELKEKIMATAKTPDFMKTVTDALSELQSKAKEAYEKSTAYAGEMTDFAKGNVEAIVESGKVFSTGVQDMGKTAVDEAKSAYETITADMKEMAAIKSPSELFQLQGKLARRNFDAMVAYSSKTGDTVMKLYSDAFAPISGRVSLAAEKLSKAA</sequence>
<evidence type="ECO:0000259" key="2">
    <source>
        <dbReference type="Pfam" id="PF09361"/>
    </source>
</evidence>
<dbReference type="OrthoDB" id="8479795at2"/>
<accession>A0A6I4SUZ5</accession>
<protein>
    <submittedName>
        <fullName evidence="3">Phasin family protein</fullName>
    </submittedName>
</protein>
<gene>
    <name evidence="3" type="ORF">GRI89_09815</name>
</gene>
<dbReference type="InterPro" id="IPR018968">
    <property type="entry name" value="Phasin"/>
</dbReference>
<proteinExistence type="predicted"/>
<dbReference type="RefSeq" id="WP_159794657.1">
    <property type="nucleotide sequence ID" value="NZ_WTYM01000040.1"/>
</dbReference>
<evidence type="ECO:0000313" key="3">
    <source>
        <dbReference type="EMBL" id="MXO59835.1"/>
    </source>
</evidence>
<dbReference type="EMBL" id="WTYM01000040">
    <property type="protein sequence ID" value="MXO59835.1"/>
    <property type="molecule type" value="Genomic_DNA"/>
</dbReference>
<feature type="domain" description="Phasin" evidence="2">
    <location>
        <begin position="174"/>
        <end position="271"/>
    </location>
</feature>